<evidence type="ECO:0000313" key="4">
    <source>
        <dbReference type="Proteomes" id="UP000596661"/>
    </source>
</evidence>
<dbReference type="InterPro" id="IPR036397">
    <property type="entry name" value="RNaseH_sf"/>
</dbReference>
<organism evidence="3 4">
    <name type="scientific">Cannabis sativa</name>
    <name type="common">Hemp</name>
    <name type="synonym">Marijuana</name>
    <dbReference type="NCBI Taxonomy" id="3483"/>
    <lineage>
        <taxon>Eukaryota</taxon>
        <taxon>Viridiplantae</taxon>
        <taxon>Streptophyta</taxon>
        <taxon>Embryophyta</taxon>
        <taxon>Tracheophyta</taxon>
        <taxon>Spermatophyta</taxon>
        <taxon>Magnoliopsida</taxon>
        <taxon>eudicotyledons</taxon>
        <taxon>Gunneridae</taxon>
        <taxon>Pentapetalae</taxon>
        <taxon>rosids</taxon>
        <taxon>fabids</taxon>
        <taxon>Rosales</taxon>
        <taxon>Cannabaceae</taxon>
        <taxon>Cannabis</taxon>
    </lineage>
</organism>
<dbReference type="InterPro" id="IPR000477">
    <property type="entry name" value="RT_dom"/>
</dbReference>
<dbReference type="PANTHER" id="PTHR33116:SF86">
    <property type="entry name" value="REVERSE TRANSCRIPTASE DOMAIN-CONTAINING PROTEIN"/>
    <property type="match status" value="1"/>
</dbReference>
<dbReference type="InterPro" id="IPR025558">
    <property type="entry name" value="DUF4283"/>
</dbReference>
<dbReference type="Pfam" id="PF13966">
    <property type="entry name" value="zf-RVT"/>
    <property type="match status" value="1"/>
</dbReference>
<dbReference type="InterPro" id="IPR025836">
    <property type="entry name" value="Zn_knuckle_CX2CX4HX4C"/>
</dbReference>
<dbReference type="Proteomes" id="UP000596661">
    <property type="component" value="Chromosome 8"/>
</dbReference>
<dbReference type="GO" id="GO:0004523">
    <property type="term" value="F:RNA-DNA hybrid ribonuclease activity"/>
    <property type="evidence" value="ECO:0007669"/>
    <property type="project" value="InterPro"/>
</dbReference>
<dbReference type="PROSITE" id="PS50878">
    <property type="entry name" value="RT_POL"/>
    <property type="match status" value="1"/>
</dbReference>
<dbReference type="InterPro" id="IPR002156">
    <property type="entry name" value="RNaseH_domain"/>
</dbReference>
<dbReference type="InterPro" id="IPR012337">
    <property type="entry name" value="RNaseH-like_sf"/>
</dbReference>
<dbReference type="Pfam" id="PF14392">
    <property type="entry name" value="zf-CCHC_4"/>
    <property type="match status" value="1"/>
</dbReference>
<dbReference type="InterPro" id="IPR026960">
    <property type="entry name" value="RVT-Znf"/>
</dbReference>
<proteinExistence type="predicted"/>
<keyword evidence="4" id="KW-1185">Reference proteome</keyword>
<feature type="compositionally biased region" description="Polar residues" evidence="1">
    <location>
        <begin position="547"/>
        <end position="557"/>
    </location>
</feature>
<feature type="compositionally biased region" description="Polar residues" evidence="1">
    <location>
        <begin position="364"/>
        <end position="397"/>
    </location>
</feature>
<evidence type="ECO:0000259" key="2">
    <source>
        <dbReference type="PROSITE" id="PS50878"/>
    </source>
</evidence>
<dbReference type="EMBL" id="UZAU01000717">
    <property type="status" value="NOT_ANNOTATED_CDS"/>
    <property type="molecule type" value="Genomic_DNA"/>
</dbReference>
<dbReference type="GO" id="GO:0003676">
    <property type="term" value="F:nucleic acid binding"/>
    <property type="evidence" value="ECO:0007669"/>
    <property type="project" value="InterPro"/>
</dbReference>
<dbReference type="Gramene" id="evm.model.08.1990">
    <property type="protein sequence ID" value="cds.evm.model.08.1990"/>
    <property type="gene ID" value="evm.TU.08.1990"/>
</dbReference>
<name>A0A803QAF6_CANSA</name>
<protein>
    <recommendedName>
        <fullName evidence="2">Reverse transcriptase domain-containing protein</fullName>
    </recommendedName>
</protein>
<evidence type="ECO:0000313" key="3">
    <source>
        <dbReference type="EnsemblPlants" id="cds.evm.model.08.1990"/>
    </source>
</evidence>
<dbReference type="EnsemblPlants" id="evm.model.08.1990">
    <property type="protein sequence ID" value="cds.evm.model.08.1990"/>
    <property type="gene ID" value="evm.TU.08.1990"/>
</dbReference>
<dbReference type="InterPro" id="IPR043502">
    <property type="entry name" value="DNA/RNA_pol_sf"/>
</dbReference>
<dbReference type="Gene3D" id="3.60.10.10">
    <property type="entry name" value="Endonuclease/exonuclease/phosphatase"/>
    <property type="match status" value="1"/>
</dbReference>
<dbReference type="SUPFAM" id="SSF53098">
    <property type="entry name" value="Ribonuclease H-like"/>
    <property type="match status" value="1"/>
</dbReference>
<dbReference type="Pfam" id="PF00078">
    <property type="entry name" value="RVT_1"/>
    <property type="match status" value="1"/>
</dbReference>
<dbReference type="Pfam" id="PF13456">
    <property type="entry name" value="RVT_3"/>
    <property type="match status" value="1"/>
</dbReference>
<reference evidence="3" key="2">
    <citation type="submission" date="2021-03" db="UniProtKB">
        <authorList>
            <consortium name="EnsemblPlants"/>
        </authorList>
    </citation>
    <scope>IDENTIFICATION</scope>
</reference>
<dbReference type="Pfam" id="PF03372">
    <property type="entry name" value="Exo_endo_phos"/>
    <property type="match status" value="1"/>
</dbReference>
<accession>A0A803QAF6</accession>
<dbReference type="Gene3D" id="3.30.420.10">
    <property type="entry name" value="Ribonuclease H-like superfamily/Ribonuclease H"/>
    <property type="match status" value="1"/>
</dbReference>
<sequence length="2025" mass="231162">MADANLSALFENSVQVTTNEITCDLHPGEVDHSETPNRVLLGKLYCVSRLGRKAIQGSLNNAWSSLEGWSWKEREDGLLQFTFQTSFDADNVLLRRPWLVCGHLLVLMPWPSWLTPAEVVFDQTPLWVRLKSIPPFYWNKTNLQELAGKVSAVYELPRHIEKNFERGSFGMGTVRFRATVDIDKPLFSGFYLRRKGIKDLWIQYQYERLPKMCFKCGALSHEMKFCFKTPTVIKDDKGSFFPMYGTWMNEDAIERSPFQLPLPRWFSEWILNQQALKDPVIQNRLRNDRRWKEADSMECRELKRQLPGKRRHVEVLVEKRPETQELVLNRFPAVHLPGIGEVTPFENTADLVVEKDIPVRPLQSIVTSPGVPSSLSAEDGTQSTKHSDGKNTLTNQGRKLPGIGVQDLQFSSPTELISSPGDTRNKAVEVRENFTLQSQFQIGQYINSLLGPQAQPLEWPSRVCWARAFEPLTGSITIDKFHREPTLFNPILQIEDFKCPEVERGPKKRKATDGFFMIPGVLPTEVAEEEISYSQSSGLNTQNLEETNKLATFSPGSNEGKLQKRKRGRPRKVNDTCSTPSTSAKRNKNSESIEMLGVNSTSLKKKNKKSALKGHGSHYRNLWNAKGIDLTIDLDNHFVIVEKSKEKNTQCEIINVPESGDHILAWNCRGLGNAAAVRQLTEVLRQSNPEMILLSETRLVKEKFEKLMRRLHFIHFIYIPPAGLSGGFGISWKTGVICKVLEADKNVIFGTIESDPPGVIWNFLGIYGPPTLTGKELFWTRIGTIISNCNTPVVLFGDLNGTLADHECINYVNRKNSARYSFDLRRMVNRTGLIDLGCQGGRFTWFQKTSRTQGNSSVKRARLDRALASTDWRVLFPNAIVELLSVGTSDHKPIILNTIGGARCIRPQFKYELMWGRDPRCFWVVRNAWREELHSNPMINLYRKLKMTKNHLQKWNKAQFRNVRQQVEEAKASLGQLEAKDIIQEEVLGDARANLREALTREEIFWKQKSRVAWLKHGDSCTKFFMASTAIRRRRNYIQTVKTESGEWVTDMKTIVQLFISKFEHTFTRHTSPSAMGKLFLCNPIIEEETNDMLIQVPAESEVLNCLKSMGHDKAPGPDGMSVGFYLQHWSVIKQDFVNMVTYFFRTADLPSFINNTNLVLIPKKDCPSNVSDYRPIALCNVAYKCISKLLALRLKTLLPSIISPAQSAFTHGRFIAENTAVAREIVHSMRRKKGKKGFMMIKLDMEKAYDKMDWGFILNTLKGLGFHLNLVKWVEKCISIHQMGLLINGSVQGTIKPSCGLRQGDPLSPALFIIAADVLSRLITTRMVEGHVQGFKVSRDGPAVTHLMFADDVILFGKASVKEATSFLRCLEDYCSWSGQAVNYHKSTVFFSKGVSSGLAGEISGILNMKRMKNDATYLGLPLFRSLNRSKDLRFLVDRALQRVKSWKTRLLSKAGKTCLIQSVGSALATYVAATEPIPLNVARQVDKCLRDFWWGDSCEKRKLHLLAWDSLCQPKLRGGLGFRSVETVNKAFMTKWAWKALTDNSSTWSKVVQAKYVKGRNFLNLEKQGGESGMWKAILDSREVLEKGICRRIGNGESTSIWFDPWVPAVNRTPIPLKDVSYGVAWVHQFLRPNNSWNVCMVKEWFQREDAQTILNIDLPNDKIDDSWMWLGEHNGNFSIKSAYRMIKGHDPNYEEGVWKLIWRSPIHSRLKFLWWQVYRDILPTKGRLATILQDIQVTCPLCKEAAETTFHLFWTCSFAKAIWFSIGWGIRTENYRMQDWKMWFDWFRNDHNRPTYVPFMDWMVTTLCIFEVIWSERNRRVHNESDNDLTGIMRLVRLKIKDHMLVPNHRVPEVVSWAPPPPSWVTCNTDVAVSSTGSMLSAVFRNDQGKIISITTREVLFSDPLIAEANAVCLAAEVARASGMQRVLFLCDNQCVANSFAASAHCIGDFRIQAAETRFKDFCSKFEEWEIVHISRLCNYMAHNIANWALMHQKTGTIEIEDIHERVLDDFNDWDPGPAISL</sequence>
<feature type="domain" description="Reverse transcriptase" evidence="2">
    <location>
        <begin position="1143"/>
        <end position="1424"/>
    </location>
</feature>
<dbReference type="CDD" id="cd06222">
    <property type="entry name" value="RNase_H_like"/>
    <property type="match status" value="1"/>
</dbReference>
<reference evidence="3" key="1">
    <citation type="submission" date="2018-11" db="EMBL/GenBank/DDBJ databases">
        <authorList>
            <person name="Grassa J C."/>
        </authorList>
    </citation>
    <scope>NUCLEOTIDE SEQUENCE [LARGE SCALE GENOMIC DNA]</scope>
</reference>
<dbReference type="InterPro" id="IPR036691">
    <property type="entry name" value="Endo/exonu/phosph_ase_sf"/>
</dbReference>
<feature type="region of interest" description="Disordered" evidence="1">
    <location>
        <begin position="364"/>
        <end position="404"/>
    </location>
</feature>
<dbReference type="SUPFAM" id="SSF56672">
    <property type="entry name" value="DNA/RNA polymerases"/>
    <property type="match status" value="1"/>
</dbReference>
<dbReference type="CDD" id="cd01650">
    <property type="entry name" value="RT_nLTR_like"/>
    <property type="match status" value="1"/>
</dbReference>
<dbReference type="Pfam" id="PF14111">
    <property type="entry name" value="DUF4283"/>
    <property type="match status" value="1"/>
</dbReference>
<feature type="compositionally biased region" description="Polar residues" evidence="1">
    <location>
        <begin position="575"/>
        <end position="584"/>
    </location>
</feature>
<dbReference type="InterPro" id="IPR044730">
    <property type="entry name" value="RNase_H-like_dom_plant"/>
</dbReference>
<dbReference type="InterPro" id="IPR005135">
    <property type="entry name" value="Endo/exonuclease/phosphatase"/>
</dbReference>
<dbReference type="PANTHER" id="PTHR33116">
    <property type="entry name" value="REVERSE TRANSCRIPTASE ZINC-BINDING DOMAIN-CONTAINING PROTEIN-RELATED-RELATED"/>
    <property type="match status" value="1"/>
</dbReference>
<evidence type="ECO:0000256" key="1">
    <source>
        <dbReference type="SAM" id="MobiDB-lite"/>
    </source>
</evidence>
<feature type="region of interest" description="Disordered" evidence="1">
    <location>
        <begin position="547"/>
        <end position="593"/>
    </location>
</feature>
<dbReference type="SUPFAM" id="SSF56219">
    <property type="entry name" value="DNase I-like"/>
    <property type="match status" value="1"/>
</dbReference>